<gene>
    <name evidence="2" type="ORF">GA0111570_106200</name>
</gene>
<accession>A0A1G6H5I7</accession>
<name>A0A1G6H5I7_9ACTN</name>
<feature type="region of interest" description="Disordered" evidence="1">
    <location>
        <begin position="1"/>
        <end position="33"/>
    </location>
</feature>
<feature type="compositionally biased region" description="Basic and acidic residues" evidence="1">
    <location>
        <begin position="9"/>
        <end position="25"/>
    </location>
</feature>
<dbReference type="InterPro" id="IPR011335">
    <property type="entry name" value="Restrct_endonuc-II-like"/>
</dbReference>
<dbReference type="STRING" id="1577474.GA0111570_106200"/>
<dbReference type="Proteomes" id="UP000199086">
    <property type="component" value="Unassembled WGS sequence"/>
</dbReference>
<feature type="region of interest" description="Disordered" evidence="1">
    <location>
        <begin position="330"/>
        <end position="349"/>
    </location>
</feature>
<reference evidence="2 3" key="1">
    <citation type="submission" date="2016-06" db="EMBL/GenBank/DDBJ databases">
        <authorList>
            <person name="Olsen C.W."/>
            <person name="Carey S."/>
            <person name="Hinshaw L."/>
            <person name="Karasin A.I."/>
        </authorList>
    </citation>
    <scope>NUCLEOTIDE SEQUENCE [LARGE SCALE GENOMIC DNA]</scope>
    <source>
        <strain evidence="2 3">LZ-22</strain>
    </source>
</reference>
<evidence type="ECO:0000256" key="1">
    <source>
        <dbReference type="SAM" id="MobiDB-lite"/>
    </source>
</evidence>
<dbReference type="AlphaFoldDB" id="A0A1G6H5I7"/>
<keyword evidence="3" id="KW-1185">Reference proteome</keyword>
<evidence type="ECO:0000313" key="3">
    <source>
        <dbReference type="Proteomes" id="UP000199086"/>
    </source>
</evidence>
<sequence>MGVSCPQSRWDDRVDTEKTASRRTSDLPSGRLLTPRTVAPLGLTAHELRSAHRLGQMVRLRRGVYAKTADLDPVQRHHLRILAAKDLLDESAVLSHVSAAVWRGLDVPWAMIDDRVHVTRGIAGGSIRERLATHTGQVPDDQWTVIDGLRVTTVARTVVDLARVSEVKPAVALADRVLRQDGADASRTEMQRILGQSKGRRGVGQARWVVGFADPRAESGGESVSRVVLESLGVPTPELQFEVRTVRGALIGRTDFAWPRHRTLGEFDGRVKYRRLPAANGEDPGEVVFREKRREDRLRAAGWEVVRWTWDELARPEELEQELRQAFLRGEQRWGADTSDPGSARARGR</sequence>
<dbReference type="EMBL" id="FMYF01000006">
    <property type="protein sequence ID" value="SDB89195.1"/>
    <property type="molecule type" value="Genomic_DNA"/>
</dbReference>
<organism evidence="2 3">
    <name type="scientific">Raineyella antarctica</name>
    <dbReference type="NCBI Taxonomy" id="1577474"/>
    <lineage>
        <taxon>Bacteria</taxon>
        <taxon>Bacillati</taxon>
        <taxon>Actinomycetota</taxon>
        <taxon>Actinomycetes</taxon>
        <taxon>Propionibacteriales</taxon>
        <taxon>Propionibacteriaceae</taxon>
        <taxon>Raineyella</taxon>
    </lineage>
</organism>
<dbReference type="SUPFAM" id="SSF52980">
    <property type="entry name" value="Restriction endonuclease-like"/>
    <property type="match status" value="1"/>
</dbReference>
<proteinExistence type="predicted"/>
<protein>
    <submittedName>
        <fullName evidence="2">Transcriptional regulator, AbiEi antitoxin, Type IV TA system</fullName>
    </submittedName>
</protein>
<evidence type="ECO:0000313" key="2">
    <source>
        <dbReference type="EMBL" id="SDB89195.1"/>
    </source>
</evidence>